<evidence type="ECO:0000313" key="2">
    <source>
        <dbReference type="EMBL" id="KAF2753089.1"/>
    </source>
</evidence>
<sequence>MSNGSNDRPGPPSPSPNATDRRRSSFSTGALADLFTRPSNANHNGPQAYPGPITTAAVQAQSRRLSLTTLGLSGSQGQASPFNTIRDRKQSFSSASSASAVDESPFEEEDRSTPALATQTNQFARRLSFGARALRDRQNSGSASNANGRPSVDKSTLPPPTTKGRAEGYNFADSMRSRAERGSMSGRPHSPPGRMHERAKSVAIMEPPKEMPKASPKIPDAFQERILKGDFYMD</sequence>
<dbReference type="GeneID" id="54486927"/>
<dbReference type="AlphaFoldDB" id="A0A6A6VT82"/>
<feature type="compositionally biased region" description="Polar residues" evidence="1">
    <location>
        <begin position="139"/>
        <end position="148"/>
    </location>
</feature>
<dbReference type="RefSeq" id="XP_033595540.1">
    <property type="nucleotide sequence ID" value="XM_033745873.1"/>
</dbReference>
<keyword evidence="3" id="KW-1185">Reference proteome</keyword>
<feature type="compositionally biased region" description="Low complexity" evidence="1">
    <location>
        <begin position="69"/>
        <end position="78"/>
    </location>
</feature>
<accession>A0A6A6VT82</accession>
<dbReference type="Proteomes" id="UP000799437">
    <property type="component" value="Unassembled WGS sequence"/>
</dbReference>
<feature type="compositionally biased region" description="Low complexity" evidence="1">
    <location>
        <begin position="91"/>
        <end position="100"/>
    </location>
</feature>
<gene>
    <name evidence="2" type="ORF">EJ05DRAFT_490399</name>
</gene>
<evidence type="ECO:0000313" key="3">
    <source>
        <dbReference type="Proteomes" id="UP000799437"/>
    </source>
</evidence>
<dbReference type="OrthoDB" id="5384020at2759"/>
<name>A0A6A6VT82_9PEZI</name>
<dbReference type="EMBL" id="ML996587">
    <property type="protein sequence ID" value="KAF2753089.1"/>
    <property type="molecule type" value="Genomic_DNA"/>
</dbReference>
<feature type="region of interest" description="Disordered" evidence="1">
    <location>
        <begin position="1"/>
        <end position="52"/>
    </location>
</feature>
<reference evidence="2" key="1">
    <citation type="journal article" date="2020" name="Stud. Mycol.">
        <title>101 Dothideomycetes genomes: a test case for predicting lifestyles and emergence of pathogens.</title>
        <authorList>
            <person name="Haridas S."/>
            <person name="Albert R."/>
            <person name="Binder M."/>
            <person name="Bloem J."/>
            <person name="Labutti K."/>
            <person name="Salamov A."/>
            <person name="Andreopoulos B."/>
            <person name="Baker S."/>
            <person name="Barry K."/>
            <person name="Bills G."/>
            <person name="Bluhm B."/>
            <person name="Cannon C."/>
            <person name="Castanera R."/>
            <person name="Culley D."/>
            <person name="Daum C."/>
            <person name="Ezra D."/>
            <person name="Gonzalez J."/>
            <person name="Henrissat B."/>
            <person name="Kuo A."/>
            <person name="Liang C."/>
            <person name="Lipzen A."/>
            <person name="Lutzoni F."/>
            <person name="Magnuson J."/>
            <person name="Mondo S."/>
            <person name="Nolan M."/>
            <person name="Ohm R."/>
            <person name="Pangilinan J."/>
            <person name="Park H.-J."/>
            <person name="Ramirez L."/>
            <person name="Alfaro M."/>
            <person name="Sun H."/>
            <person name="Tritt A."/>
            <person name="Yoshinaga Y."/>
            <person name="Zwiers L.-H."/>
            <person name="Turgeon B."/>
            <person name="Goodwin S."/>
            <person name="Spatafora J."/>
            <person name="Crous P."/>
            <person name="Grigoriev I."/>
        </authorList>
    </citation>
    <scope>NUCLEOTIDE SEQUENCE</scope>
    <source>
        <strain evidence="2">CBS 121739</strain>
    </source>
</reference>
<proteinExistence type="predicted"/>
<organism evidence="2 3">
    <name type="scientific">Pseudovirgaria hyperparasitica</name>
    <dbReference type="NCBI Taxonomy" id="470096"/>
    <lineage>
        <taxon>Eukaryota</taxon>
        <taxon>Fungi</taxon>
        <taxon>Dikarya</taxon>
        <taxon>Ascomycota</taxon>
        <taxon>Pezizomycotina</taxon>
        <taxon>Dothideomycetes</taxon>
        <taxon>Dothideomycetes incertae sedis</taxon>
        <taxon>Acrospermales</taxon>
        <taxon>Acrospermaceae</taxon>
        <taxon>Pseudovirgaria</taxon>
    </lineage>
</organism>
<feature type="region of interest" description="Disordered" evidence="1">
    <location>
        <begin position="69"/>
        <end position="200"/>
    </location>
</feature>
<protein>
    <submittedName>
        <fullName evidence="2">Uncharacterized protein</fullName>
    </submittedName>
</protein>
<evidence type="ECO:0000256" key="1">
    <source>
        <dbReference type="SAM" id="MobiDB-lite"/>
    </source>
</evidence>